<sequence length="116" mass="13936">MPIKIFYKCLVLAQIHLTLQKIYKNLRKSWLRTVNHVSNKPLLMRSNKQILINKVQKNQQIYRIIIIIITITIIAVIYNLNAHMKVCNAFFKTLKQKISRKTFKIQVKIYQKRRID</sequence>
<proteinExistence type="predicted"/>
<dbReference type="GeneID" id="24438693"/>
<keyword evidence="1 2" id="KW-0812">Transmembrane</keyword>
<dbReference type="Proteomes" id="UP000009168">
    <property type="component" value="Unassembled WGS sequence"/>
</dbReference>
<dbReference type="AlphaFoldDB" id="W7X2Q6"/>
<dbReference type="KEGG" id="tet:TTHERM_000388289"/>
<gene>
    <name evidence="2" type="ORF">TTHERM_000388289</name>
</gene>
<evidence type="ECO:0000256" key="1">
    <source>
        <dbReference type="SAM" id="Phobius"/>
    </source>
</evidence>
<reference evidence="3" key="1">
    <citation type="journal article" date="2006" name="PLoS Biol.">
        <title>Macronuclear genome sequence of the ciliate Tetrahymena thermophila, a model eukaryote.</title>
        <authorList>
            <person name="Eisen J.A."/>
            <person name="Coyne R.S."/>
            <person name="Wu M."/>
            <person name="Wu D."/>
            <person name="Thiagarajan M."/>
            <person name="Wortman J.R."/>
            <person name="Badger J.H."/>
            <person name="Ren Q."/>
            <person name="Amedeo P."/>
            <person name="Jones K.M."/>
            <person name="Tallon L.J."/>
            <person name="Delcher A.L."/>
            <person name="Salzberg S.L."/>
            <person name="Silva J.C."/>
            <person name="Haas B.J."/>
            <person name="Majoros W.H."/>
            <person name="Farzad M."/>
            <person name="Carlton J.M."/>
            <person name="Smith R.K. Jr."/>
            <person name="Garg J."/>
            <person name="Pearlman R.E."/>
            <person name="Karrer K.M."/>
            <person name="Sun L."/>
            <person name="Manning G."/>
            <person name="Elde N.C."/>
            <person name="Turkewitz A.P."/>
            <person name="Asai D.J."/>
            <person name="Wilkes D.E."/>
            <person name="Wang Y."/>
            <person name="Cai H."/>
            <person name="Collins K."/>
            <person name="Stewart B.A."/>
            <person name="Lee S.R."/>
            <person name="Wilamowska K."/>
            <person name="Weinberg Z."/>
            <person name="Ruzzo W.L."/>
            <person name="Wloga D."/>
            <person name="Gaertig J."/>
            <person name="Frankel J."/>
            <person name="Tsao C.-C."/>
            <person name="Gorovsky M.A."/>
            <person name="Keeling P.J."/>
            <person name="Waller R.F."/>
            <person name="Patron N.J."/>
            <person name="Cherry J.M."/>
            <person name="Stover N.A."/>
            <person name="Krieger C.J."/>
            <person name="del Toro C."/>
            <person name="Ryder H.F."/>
            <person name="Williamson S.C."/>
            <person name="Barbeau R.A."/>
            <person name="Hamilton E.P."/>
            <person name="Orias E."/>
        </authorList>
    </citation>
    <scope>NUCLEOTIDE SEQUENCE [LARGE SCALE GENOMIC DNA]</scope>
    <source>
        <strain evidence="3">SB210</strain>
    </source>
</reference>
<name>W7X2Q6_TETTS</name>
<accession>W7X2Q6</accession>
<keyword evidence="1" id="KW-0472">Membrane</keyword>
<protein>
    <submittedName>
        <fullName evidence="2">Transmembrane protein, putative</fullName>
    </submittedName>
</protein>
<evidence type="ECO:0000313" key="2">
    <source>
        <dbReference type="EMBL" id="EWS73570.1"/>
    </source>
</evidence>
<evidence type="ECO:0000313" key="3">
    <source>
        <dbReference type="Proteomes" id="UP000009168"/>
    </source>
</evidence>
<keyword evidence="3" id="KW-1185">Reference proteome</keyword>
<dbReference type="RefSeq" id="XP_012653893.1">
    <property type="nucleotide sequence ID" value="XM_012798439.1"/>
</dbReference>
<dbReference type="InParanoid" id="W7X2Q6"/>
<feature type="transmembrane region" description="Helical" evidence="1">
    <location>
        <begin position="61"/>
        <end position="80"/>
    </location>
</feature>
<keyword evidence="1" id="KW-1133">Transmembrane helix</keyword>
<organism evidence="2 3">
    <name type="scientific">Tetrahymena thermophila (strain SB210)</name>
    <dbReference type="NCBI Taxonomy" id="312017"/>
    <lineage>
        <taxon>Eukaryota</taxon>
        <taxon>Sar</taxon>
        <taxon>Alveolata</taxon>
        <taxon>Ciliophora</taxon>
        <taxon>Intramacronucleata</taxon>
        <taxon>Oligohymenophorea</taxon>
        <taxon>Hymenostomatida</taxon>
        <taxon>Tetrahymenina</taxon>
        <taxon>Tetrahymenidae</taxon>
        <taxon>Tetrahymena</taxon>
    </lineage>
</organism>
<dbReference type="EMBL" id="GG662644">
    <property type="protein sequence ID" value="EWS73570.1"/>
    <property type="molecule type" value="Genomic_DNA"/>
</dbReference>